<dbReference type="RefSeq" id="WP_338449605.1">
    <property type="nucleotide sequence ID" value="NZ_CP137640.1"/>
</dbReference>
<dbReference type="EMBL" id="CP137640">
    <property type="protein sequence ID" value="WVX80674.1"/>
    <property type="molecule type" value="Genomic_DNA"/>
</dbReference>
<dbReference type="Pfam" id="PF08671">
    <property type="entry name" value="SinI"/>
    <property type="match status" value="1"/>
</dbReference>
<evidence type="ECO:0000313" key="3">
    <source>
        <dbReference type="Proteomes" id="UP001357223"/>
    </source>
</evidence>
<dbReference type="Proteomes" id="UP001357223">
    <property type="component" value="Chromosome"/>
</dbReference>
<dbReference type="SUPFAM" id="SSF47406">
    <property type="entry name" value="SinR repressor dimerisation domain-like"/>
    <property type="match status" value="1"/>
</dbReference>
<name>A0ABZ2CHW6_9BACI</name>
<sequence length="38" mass="4345">MVSLENGQVLDQEWLELIKEAQDLGLSIEEVRDFLLNG</sequence>
<evidence type="ECO:0000313" key="2">
    <source>
        <dbReference type="EMBL" id="WVX80674.1"/>
    </source>
</evidence>
<feature type="domain" description="Sin" evidence="1">
    <location>
        <begin position="1"/>
        <end position="38"/>
    </location>
</feature>
<protein>
    <submittedName>
        <fullName evidence="2">Anti-repressor SinI family protein</fullName>
    </submittedName>
</protein>
<reference evidence="2 3" key="1">
    <citation type="submission" date="2023-10" db="EMBL/GenBank/DDBJ databases">
        <title>Niallia locisalis sp.nov. isolated from a salt pond sample.</title>
        <authorList>
            <person name="Li X.-J."/>
            <person name="Dong L."/>
        </authorList>
    </citation>
    <scope>NUCLEOTIDE SEQUENCE [LARGE SCALE GENOMIC DNA]</scope>
    <source>
        <strain evidence="2 3">DSM 29761</strain>
    </source>
</reference>
<gene>
    <name evidence="2" type="ORF">R4Z09_26090</name>
</gene>
<dbReference type="InterPro" id="IPR036281">
    <property type="entry name" value="SinR/SinI_dimer_dom_sf"/>
</dbReference>
<proteinExistence type="predicted"/>
<dbReference type="PROSITE" id="PS51500">
    <property type="entry name" value="SIN"/>
    <property type="match status" value="1"/>
</dbReference>
<evidence type="ECO:0000259" key="1">
    <source>
        <dbReference type="PROSITE" id="PS51500"/>
    </source>
</evidence>
<accession>A0ABZ2CHW6</accession>
<dbReference type="InterPro" id="IPR010981">
    <property type="entry name" value="SinR/SinI_dimer_dom"/>
</dbReference>
<keyword evidence="3" id="KW-1185">Reference proteome</keyword>
<organism evidence="2 3">
    <name type="scientific">Niallia oryzisoli</name>
    <dbReference type="NCBI Taxonomy" id="1737571"/>
    <lineage>
        <taxon>Bacteria</taxon>
        <taxon>Bacillati</taxon>
        <taxon>Bacillota</taxon>
        <taxon>Bacilli</taxon>
        <taxon>Bacillales</taxon>
        <taxon>Bacillaceae</taxon>
        <taxon>Niallia</taxon>
    </lineage>
</organism>